<reference evidence="1 2" key="1">
    <citation type="submission" date="2013-08" db="EMBL/GenBank/DDBJ databases">
        <authorList>
            <person name="Huang J."/>
            <person name="Wang G."/>
        </authorList>
    </citation>
    <scope>NUCLEOTIDE SEQUENCE [LARGE SCALE GENOMIC DNA]</scope>
    <source>
        <strain evidence="1 2">BH030004</strain>
    </source>
</reference>
<protein>
    <submittedName>
        <fullName evidence="1">Uncharacterized protein</fullName>
    </submittedName>
</protein>
<gene>
    <name evidence="1" type="ORF">N783_20090</name>
</gene>
<organism evidence="1 2">
    <name type="scientific">Pontibacillus marinus BH030004 = DSM 16465</name>
    <dbReference type="NCBI Taxonomy" id="1385511"/>
    <lineage>
        <taxon>Bacteria</taxon>
        <taxon>Bacillati</taxon>
        <taxon>Bacillota</taxon>
        <taxon>Bacilli</taxon>
        <taxon>Bacillales</taxon>
        <taxon>Bacillaceae</taxon>
        <taxon>Pontibacillus</taxon>
    </lineage>
</organism>
<dbReference type="RefSeq" id="WP_027448382.1">
    <property type="nucleotide sequence ID" value="NZ_AVPF01000006.1"/>
</dbReference>
<dbReference type="OrthoDB" id="2936772at2"/>
<evidence type="ECO:0000313" key="1">
    <source>
        <dbReference type="EMBL" id="KGX90662.1"/>
    </source>
</evidence>
<evidence type="ECO:0000313" key="2">
    <source>
        <dbReference type="Proteomes" id="UP000030403"/>
    </source>
</evidence>
<comment type="caution">
    <text evidence="1">The sequence shown here is derived from an EMBL/GenBank/DDBJ whole genome shotgun (WGS) entry which is preliminary data.</text>
</comment>
<dbReference type="Proteomes" id="UP000030403">
    <property type="component" value="Unassembled WGS sequence"/>
</dbReference>
<keyword evidence="2" id="KW-1185">Reference proteome</keyword>
<name>A0A0A5I4A7_9BACI</name>
<dbReference type="AlphaFoldDB" id="A0A0A5I4A7"/>
<proteinExistence type="predicted"/>
<dbReference type="eggNOG" id="ENOG50344M9">
    <property type="taxonomic scope" value="Bacteria"/>
</dbReference>
<dbReference type="EMBL" id="AVPF01000006">
    <property type="protein sequence ID" value="KGX90662.1"/>
    <property type="molecule type" value="Genomic_DNA"/>
</dbReference>
<sequence>MLKLKDLNLAMDHKKAITTHMVELKKKLDQGDLTEQEVLNKRGKLVIFTQSTMIEGQVNLFDQESKKPTFFEYGLEDLEGGLDDLPPEMTAFNVSGPIHIKHAIIKPLTNGETTMLDEMILFSDQIMGLGFKGIT</sequence>
<accession>A0A0A5I4A7</accession>